<feature type="region of interest" description="Disordered" evidence="1">
    <location>
        <begin position="1"/>
        <end position="22"/>
    </location>
</feature>
<protein>
    <submittedName>
        <fullName evidence="2">Uncharacterized protein</fullName>
    </submittedName>
</protein>
<dbReference type="Proteomes" id="UP001355206">
    <property type="component" value="Unassembled WGS sequence"/>
</dbReference>
<comment type="caution">
    <text evidence="2">The sequence shown here is derived from an EMBL/GenBank/DDBJ whole genome shotgun (WGS) entry which is preliminary data.</text>
</comment>
<reference evidence="2 3" key="1">
    <citation type="journal article" date="2012" name="Genet. Mol. Biol.">
        <title>Analysis of 16S rRNA and mxaF genes revealing insights into Methylobacterium niche-specific plant association.</title>
        <authorList>
            <person name="Dourado M.N."/>
            <person name="Andreote F.D."/>
            <person name="Dini-Andreote F."/>
            <person name="Conti R."/>
            <person name="Araujo J.M."/>
            <person name="Araujo W.L."/>
        </authorList>
    </citation>
    <scope>NUCLEOTIDE SEQUENCE [LARGE SCALE GENOMIC DNA]</scope>
    <source>
        <strain evidence="2 3">TC3-10</strain>
    </source>
</reference>
<dbReference type="Gene3D" id="2.40.230.20">
    <property type="entry name" value="Nucleoside-specific channel-forming protein, Tsx-like"/>
    <property type="match status" value="1"/>
</dbReference>
<organism evidence="2 3">
    <name type="scientific">Methylobacterium oryzae</name>
    <dbReference type="NCBI Taxonomy" id="334852"/>
    <lineage>
        <taxon>Bacteria</taxon>
        <taxon>Pseudomonadati</taxon>
        <taxon>Pseudomonadota</taxon>
        <taxon>Alphaproteobacteria</taxon>
        <taxon>Hyphomicrobiales</taxon>
        <taxon>Methylobacteriaceae</taxon>
        <taxon>Methylobacterium</taxon>
    </lineage>
</organism>
<proteinExistence type="predicted"/>
<evidence type="ECO:0000256" key="1">
    <source>
        <dbReference type="SAM" id="MobiDB-lite"/>
    </source>
</evidence>
<gene>
    <name evidence="2" type="ORF">MOTC310_24030</name>
</gene>
<evidence type="ECO:0000313" key="2">
    <source>
        <dbReference type="EMBL" id="MEE7493358.1"/>
    </source>
</evidence>
<dbReference type="SUPFAM" id="SSF111364">
    <property type="entry name" value="Tsx-like channel"/>
    <property type="match status" value="1"/>
</dbReference>
<feature type="compositionally biased region" description="Basic and acidic residues" evidence="1">
    <location>
        <begin position="1"/>
        <end position="10"/>
    </location>
</feature>
<dbReference type="InterPro" id="IPR036777">
    <property type="entry name" value="Channel_Tsx-like_sf"/>
</dbReference>
<keyword evidence="3" id="KW-1185">Reference proteome</keyword>
<evidence type="ECO:0000313" key="3">
    <source>
        <dbReference type="Proteomes" id="UP001355206"/>
    </source>
</evidence>
<sequence>MISYRYESDTKQPGNAGGAGRAIDGRSAPKNIITFANTNAWEYGTNFFNIDFIKSGSQDPSGYKFPFNTIPTGEGALEYFAVYRGTLGLNAMTGTKAFAIPGLIKEVSIAYGFNNDKDSRSFRNDQLDLLGGINLAFDVPAGYVSLAAQAYKSYNHNALIPARRTTVYDWAPELELTYGIPLPFESVPLSLNGYIVMIWPRGNDDFGNATRLQFQSRTDLVLDIGKLIYNQPNRLNAFVGFYYYQNKFGADQRFIPGANQKSFLAGVALHLN</sequence>
<dbReference type="EMBL" id="MLCA01000014">
    <property type="protein sequence ID" value="MEE7493358.1"/>
    <property type="molecule type" value="Genomic_DNA"/>
</dbReference>
<accession>A0ABU7TU75</accession>
<name>A0ABU7TU75_9HYPH</name>